<protein>
    <recommendedName>
        <fullName evidence="2">Streptomyces killer toxin-like beta/gamma crystallin domain-containing protein</fullName>
    </recommendedName>
</protein>
<dbReference type="RefSeq" id="WP_182776186.1">
    <property type="nucleotide sequence ID" value="NZ_BAAAHW010000004.1"/>
</dbReference>
<evidence type="ECO:0000313" key="4">
    <source>
        <dbReference type="Proteomes" id="UP000577386"/>
    </source>
</evidence>
<dbReference type="Pfam" id="PF09076">
    <property type="entry name" value="Crystall_2"/>
    <property type="match status" value="1"/>
</dbReference>
<evidence type="ECO:0000259" key="2">
    <source>
        <dbReference type="Pfam" id="PF09076"/>
    </source>
</evidence>
<dbReference type="GeneID" id="93975227"/>
<gene>
    <name evidence="3" type="ORF">HDA42_003943</name>
</gene>
<keyword evidence="4" id="KW-1185">Reference proteome</keyword>
<keyword evidence="1" id="KW-0732">Signal</keyword>
<evidence type="ECO:0000313" key="3">
    <source>
        <dbReference type="EMBL" id="MBA9054765.1"/>
    </source>
</evidence>
<feature type="domain" description="Streptomyces killer toxin-like beta/gamma crystallin" evidence="2">
    <location>
        <begin position="48"/>
        <end position="96"/>
    </location>
</feature>
<feature type="signal peptide" evidence="1">
    <location>
        <begin position="1"/>
        <end position="26"/>
    </location>
</feature>
<sequence length="118" mass="12873">MRKWRGAFVAVASTAALLAGVVPAHATNEVNVFDCQTDFGSQYFHLGIRNPNGTGTTRCFANAGDLDIGQGGVEQFSSGNNAGWFDYEPGDGYIYRHSFGKGESKYQEYGYVTHLHIN</sequence>
<dbReference type="Proteomes" id="UP000577386">
    <property type="component" value="Unassembled WGS sequence"/>
</dbReference>
<evidence type="ECO:0000256" key="1">
    <source>
        <dbReference type="SAM" id="SignalP"/>
    </source>
</evidence>
<comment type="caution">
    <text evidence="3">The sequence shown here is derived from an EMBL/GenBank/DDBJ whole genome shotgun (WGS) entry which is preliminary data.</text>
</comment>
<accession>A0A7W3RM55</accession>
<reference evidence="3 4" key="1">
    <citation type="submission" date="2020-08" db="EMBL/GenBank/DDBJ databases">
        <title>Sequencing the genomes of 1000 actinobacteria strains.</title>
        <authorList>
            <person name="Klenk H.-P."/>
        </authorList>
    </citation>
    <scope>NUCLEOTIDE SEQUENCE [LARGE SCALE GENOMIC DNA]</scope>
    <source>
        <strain evidence="3 4">DSM 41827</strain>
    </source>
</reference>
<dbReference type="InterPro" id="IPR015791">
    <property type="entry name" value="Antimic/Inh_G_crystallin-like"/>
</dbReference>
<dbReference type="InterPro" id="IPR015161">
    <property type="entry name" value="Sklp_toxin_b/g_crystallin"/>
</dbReference>
<name>A0A7W3RM55_STRMR</name>
<proteinExistence type="predicted"/>
<dbReference type="AlphaFoldDB" id="A0A7W3RM55"/>
<organism evidence="3 4">
    <name type="scientific">Streptomyces murinus</name>
    <dbReference type="NCBI Taxonomy" id="33900"/>
    <lineage>
        <taxon>Bacteria</taxon>
        <taxon>Bacillati</taxon>
        <taxon>Actinomycetota</taxon>
        <taxon>Actinomycetes</taxon>
        <taxon>Kitasatosporales</taxon>
        <taxon>Streptomycetaceae</taxon>
        <taxon>Streptomyces</taxon>
    </lineage>
</organism>
<feature type="chain" id="PRO_5031248342" description="Streptomyces killer toxin-like beta/gamma crystallin domain-containing protein" evidence="1">
    <location>
        <begin position="27"/>
        <end position="118"/>
    </location>
</feature>
<dbReference type="EMBL" id="JACJIJ010000002">
    <property type="protein sequence ID" value="MBA9054765.1"/>
    <property type="molecule type" value="Genomic_DNA"/>
</dbReference>
<dbReference type="Gene3D" id="2.60.20.30">
    <property type="match status" value="1"/>
</dbReference>